<evidence type="ECO:0000313" key="2">
    <source>
        <dbReference type="Proteomes" id="UP000429607"/>
    </source>
</evidence>
<gene>
    <name evidence="1" type="ORF">PR001_g894</name>
</gene>
<organism evidence="1 2">
    <name type="scientific">Phytophthora rubi</name>
    <dbReference type="NCBI Taxonomy" id="129364"/>
    <lineage>
        <taxon>Eukaryota</taxon>
        <taxon>Sar</taxon>
        <taxon>Stramenopiles</taxon>
        <taxon>Oomycota</taxon>
        <taxon>Peronosporomycetes</taxon>
        <taxon>Peronosporales</taxon>
        <taxon>Peronosporaceae</taxon>
        <taxon>Phytophthora</taxon>
    </lineage>
</organism>
<comment type="caution">
    <text evidence="1">The sequence shown here is derived from an EMBL/GenBank/DDBJ whole genome shotgun (WGS) entry which is preliminary data.</text>
</comment>
<proteinExistence type="predicted"/>
<dbReference type="EMBL" id="QXFV01000025">
    <property type="protein sequence ID" value="KAE9052015.1"/>
    <property type="molecule type" value="Genomic_DNA"/>
</dbReference>
<accession>A0A6A3PCF9</accession>
<evidence type="ECO:0000313" key="1">
    <source>
        <dbReference type="EMBL" id="KAE9052015.1"/>
    </source>
</evidence>
<dbReference type="AlphaFoldDB" id="A0A6A3PCF9"/>
<name>A0A6A3PCF9_9STRA</name>
<protein>
    <submittedName>
        <fullName evidence="1">Uncharacterized protein</fullName>
    </submittedName>
</protein>
<reference evidence="1 2" key="1">
    <citation type="submission" date="2018-09" db="EMBL/GenBank/DDBJ databases">
        <title>Genomic investigation of the strawberry pathogen Phytophthora fragariae indicates pathogenicity is determined by transcriptional variation in three key races.</title>
        <authorList>
            <person name="Adams T.M."/>
            <person name="Armitage A.D."/>
            <person name="Sobczyk M.K."/>
            <person name="Bates H.J."/>
            <person name="Dunwell J.M."/>
            <person name="Nellist C.F."/>
            <person name="Harrison R.J."/>
        </authorList>
    </citation>
    <scope>NUCLEOTIDE SEQUENCE [LARGE SCALE GENOMIC DNA]</scope>
    <source>
        <strain evidence="1 2">SCRP249</strain>
    </source>
</reference>
<dbReference type="Proteomes" id="UP000429607">
    <property type="component" value="Unassembled WGS sequence"/>
</dbReference>
<sequence length="115" mass="12699">MSSWSGSRESSRLVVDKFEKCLHIMPLNPSSPSSAKTVVIPFADISTLDTGKASPPPSPSKRGLFRSLSSKKDMTEHYPVIISVVDSSGKKKTKVWEFDMLSSGERDEFEAILLH</sequence>